<evidence type="ECO:0000313" key="5">
    <source>
        <dbReference type="EMBL" id="RTZ83773.1"/>
    </source>
</evidence>
<accession>A0A432GKJ7</accession>
<keyword evidence="2 5" id="KW-0560">Oxidoreductase</keyword>
<dbReference type="InterPro" id="IPR030827">
    <property type="entry name" value="Myo_inos_IolG"/>
</dbReference>
<dbReference type="EC" id="1.1.1.18" evidence="5"/>
<comment type="similarity">
    <text evidence="1">Belongs to the Gfo/Idh/MocA family.</text>
</comment>
<dbReference type="Gene3D" id="3.30.360.10">
    <property type="entry name" value="Dihydrodipicolinate Reductase, domain 2"/>
    <property type="match status" value="1"/>
</dbReference>
<evidence type="ECO:0000259" key="4">
    <source>
        <dbReference type="Pfam" id="PF22725"/>
    </source>
</evidence>
<dbReference type="AlphaFoldDB" id="A0A432GKJ7"/>
<name>A0A432GKJ7_9DELT</name>
<feature type="domain" description="GFO/IDH/MocA-like oxidoreductase" evidence="4">
    <location>
        <begin position="135"/>
        <end position="254"/>
    </location>
</feature>
<evidence type="ECO:0000259" key="3">
    <source>
        <dbReference type="Pfam" id="PF01408"/>
    </source>
</evidence>
<dbReference type="EMBL" id="QNZI01000189">
    <property type="protein sequence ID" value="RTZ83773.1"/>
    <property type="molecule type" value="Genomic_DNA"/>
</dbReference>
<dbReference type="PANTHER" id="PTHR42840:SF3">
    <property type="entry name" value="BINDING ROSSMANN FOLD OXIDOREDUCTASE, PUTATIVE (AFU_ORTHOLOGUE AFUA_2G10240)-RELATED"/>
    <property type="match status" value="1"/>
</dbReference>
<gene>
    <name evidence="5" type="primary">iolG</name>
    <name evidence="5" type="ORF">DSY94_07600</name>
</gene>
<dbReference type="Gene3D" id="3.40.50.720">
    <property type="entry name" value="NAD(P)-binding Rossmann-like Domain"/>
    <property type="match status" value="1"/>
</dbReference>
<dbReference type="PANTHER" id="PTHR42840">
    <property type="entry name" value="NAD(P)-BINDING ROSSMANN-FOLD SUPERFAMILY PROTEIN-RELATED"/>
    <property type="match status" value="1"/>
</dbReference>
<dbReference type="InterPro" id="IPR036291">
    <property type="entry name" value="NAD(P)-bd_dom_sf"/>
</dbReference>
<reference evidence="5 6" key="1">
    <citation type="submission" date="2018-06" db="EMBL/GenBank/DDBJ databases">
        <title>Combined omics and stable isotope probing to characterize newly discovered Mariana Back-Arc vent microbial communities.</title>
        <authorList>
            <person name="Trembath-Reichert E."/>
            <person name="Huber J.A."/>
        </authorList>
    </citation>
    <scope>NUCLEOTIDE SEQUENCE [LARGE SCALE GENOMIC DNA]</scope>
    <source>
        <strain evidence="5">MAG 24</strain>
    </source>
</reference>
<evidence type="ECO:0000313" key="6">
    <source>
        <dbReference type="Proteomes" id="UP000287176"/>
    </source>
</evidence>
<dbReference type="Proteomes" id="UP000287176">
    <property type="component" value="Unassembled WGS sequence"/>
</dbReference>
<dbReference type="Pfam" id="PF22725">
    <property type="entry name" value="GFO_IDH_MocA_C3"/>
    <property type="match status" value="1"/>
</dbReference>
<sequence length="338" mass="36615">MKSGPYTINFGIIGAGRIGKLHAENLLSRVKGARLKAITDPFLDEDWSASRNIPETGKDHRMMLDDPEIDAILIGSPSPVHATQMIECAQAGKHIFCEKPLALDPDIIRNALAEVEKSGVKLQVGFNRRFDPNFSAVQQQVISGALGEPHIIRITSRDTAPPPAEYVAGSGGMFLDMTIHDFDMARFLSASEVTEVHAYGAILIDPEIGKAGDIDTAVISLKFANGALGIIENSRKAVYGYDQRVEFFGSKGAAMADNNTPTSMAVFNESGTIRDKPLYFFLERYEEAFVAEMQAFVNAIREDKPTTVSGNDGLAPVLIALAAQESLKSGKPEKVDSV</sequence>
<dbReference type="InterPro" id="IPR055170">
    <property type="entry name" value="GFO_IDH_MocA-like_dom"/>
</dbReference>
<dbReference type="Pfam" id="PF01408">
    <property type="entry name" value="GFO_IDH_MocA"/>
    <property type="match status" value="1"/>
</dbReference>
<dbReference type="GO" id="GO:0050112">
    <property type="term" value="F:inositol 2-dehydrogenase (NAD+) activity"/>
    <property type="evidence" value="ECO:0007669"/>
    <property type="project" value="UniProtKB-EC"/>
</dbReference>
<evidence type="ECO:0000256" key="1">
    <source>
        <dbReference type="ARBA" id="ARBA00010928"/>
    </source>
</evidence>
<organism evidence="5 6">
    <name type="scientific">SAR324 cluster bacterium</name>
    <dbReference type="NCBI Taxonomy" id="2024889"/>
    <lineage>
        <taxon>Bacteria</taxon>
        <taxon>Deltaproteobacteria</taxon>
        <taxon>SAR324 cluster</taxon>
    </lineage>
</organism>
<feature type="domain" description="Gfo/Idh/MocA-like oxidoreductase N-terminal" evidence="3">
    <location>
        <begin position="8"/>
        <end position="126"/>
    </location>
</feature>
<dbReference type="NCBIfam" id="TIGR04380">
    <property type="entry name" value="myo_inos_iolG"/>
    <property type="match status" value="1"/>
</dbReference>
<dbReference type="SUPFAM" id="SSF51735">
    <property type="entry name" value="NAD(P)-binding Rossmann-fold domains"/>
    <property type="match status" value="1"/>
</dbReference>
<dbReference type="GO" id="GO:0000166">
    <property type="term" value="F:nucleotide binding"/>
    <property type="evidence" value="ECO:0007669"/>
    <property type="project" value="InterPro"/>
</dbReference>
<evidence type="ECO:0000256" key="2">
    <source>
        <dbReference type="ARBA" id="ARBA00023002"/>
    </source>
</evidence>
<proteinExistence type="inferred from homology"/>
<protein>
    <submittedName>
        <fullName evidence="5">Inositol 2-dehydrogenase</fullName>
        <ecNumber evidence="5">1.1.1.18</ecNumber>
    </submittedName>
</protein>
<dbReference type="InterPro" id="IPR000683">
    <property type="entry name" value="Gfo/Idh/MocA-like_OxRdtase_N"/>
</dbReference>
<comment type="caution">
    <text evidence="5">The sequence shown here is derived from an EMBL/GenBank/DDBJ whole genome shotgun (WGS) entry which is preliminary data.</text>
</comment>
<dbReference type="FunFam" id="3.30.360.10:FF:000023">
    <property type="entry name" value="Inositol 2-dehydrogenase"/>
    <property type="match status" value="1"/>
</dbReference>
<dbReference type="SUPFAM" id="SSF55347">
    <property type="entry name" value="Glyceraldehyde-3-phosphate dehydrogenase-like, C-terminal domain"/>
    <property type="match status" value="1"/>
</dbReference>